<dbReference type="InterPro" id="IPR050131">
    <property type="entry name" value="Peptidase_S8_subtilisin-like"/>
</dbReference>
<protein>
    <submittedName>
        <fullName evidence="8">S8 family serine peptidase</fullName>
    </submittedName>
</protein>
<dbReference type="PROSITE" id="PS00136">
    <property type="entry name" value="SUBTILASE_ASP"/>
    <property type="match status" value="1"/>
</dbReference>
<dbReference type="InterPro" id="IPR036852">
    <property type="entry name" value="Peptidase_S8/S53_dom_sf"/>
</dbReference>
<dbReference type="InterPro" id="IPR022398">
    <property type="entry name" value="Peptidase_S8_His-AS"/>
</dbReference>
<feature type="domain" description="Peptidase S8/S53" evidence="7">
    <location>
        <begin position="146"/>
        <end position="441"/>
    </location>
</feature>
<dbReference type="Gene3D" id="3.40.50.200">
    <property type="entry name" value="Peptidase S8/S53 domain"/>
    <property type="match status" value="1"/>
</dbReference>
<dbReference type="SUPFAM" id="SSF52743">
    <property type="entry name" value="Subtilisin-like"/>
    <property type="match status" value="1"/>
</dbReference>
<dbReference type="PANTHER" id="PTHR43806">
    <property type="entry name" value="PEPTIDASE S8"/>
    <property type="match status" value="1"/>
</dbReference>
<dbReference type="PANTHER" id="PTHR43806:SF11">
    <property type="entry name" value="CEREVISIN-RELATED"/>
    <property type="match status" value="1"/>
</dbReference>
<evidence type="ECO:0000259" key="7">
    <source>
        <dbReference type="Pfam" id="PF00082"/>
    </source>
</evidence>
<dbReference type="PRINTS" id="PR00723">
    <property type="entry name" value="SUBTILISIN"/>
</dbReference>
<evidence type="ECO:0000256" key="6">
    <source>
        <dbReference type="SAM" id="SignalP"/>
    </source>
</evidence>
<feature type="active site" description="Charge relay system" evidence="5">
    <location>
        <position position="152"/>
    </location>
</feature>
<feature type="chain" id="PRO_5046430905" evidence="6">
    <location>
        <begin position="30"/>
        <end position="453"/>
    </location>
</feature>
<evidence type="ECO:0000256" key="1">
    <source>
        <dbReference type="ARBA" id="ARBA00011073"/>
    </source>
</evidence>
<dbReference type="Proteomes" id="UP001172743">
    <property type="component" value="Unassembled WGS sequence"/>
</dbReference>
<comment type="caution">
    <text evidence="8">The sequence shown here is derived from an EMBL/GenBank/DDBJ whole genome shotgun (WGS) entry which is preliminary data.</text>
</comment>
<sequence>MGYLNNYKKYISLAFFSTTILLFGNEAFANNEQESIVIYTEEPEQTLEILQLKYDITKIDSIEEAGIIVVNGIDADDIREEDKIEKLLNLDSKDVIQDVKLEAPKLVQPEHILELESPAISNPQWNIEQVTNNYESYKVNTGSHITKVGIIDTGVDLEHPDLQANLISKGKSLVPNMVSTDDKMGHGTMVAGIIAANGNLSGIAPNIGIVPYKVYDDVGSYSTWVIEAIIEATKDDMDVINLSLNTFKSKKNPEDKEIIKAFEKAFKFAESNNTTIVVSAGNEGVDISKESQLADQLNSEYDRLLILPAASKNTITVGALTKKGIYAPYSNYGKYLNLVAPGGSYELNESMTALDYSSLILTTYPTDLENNIFSKMAGIEKGYELNVGTSLSAAHVTATIALIKDQYKKLNLSEPSNKMIEKILYQTVDRTSYPTNLYGKGSVNAYKALQGIK</sequence>
<dbReference type="InterPro" id="IPR023827">
    <property type="entry name" value="Peptidase_S8_Asp-AS"/>
</dbReference>
<proteinExistence type="inferred from homology"/>
<feature type="signal peptide" evidence="6">
    <location>
        <begin position="1"/>
        <end position="29"/>
    </location>
</feature>
<keyword evidence="6" id="KW-0732">Signal</keyword>
<keyword evidence="4 5" id="KW-0720">Serine protease</keyword>
<dbReference type="InterPro" id="IPR015500">
    <property type="entry name" value="Peptidase_S8_subtilisin-rel"/>
</dbReference>
<evidence type="ECO:0000256" key="4">
    <source>
        <dbReference type="ARBA" id="ARBA00022825"/>
    </source>
</evidence>
<organism evidence="8 9">
    <name type="scientific">Ureibacillus aquaedulcis</name>
    <dbReference type="NCBI Taxonomy" id="3058421"/>
    <lineage>
        <taxon>Bacteria</taxon>
        <taxon>Bacillati</taxon>
        <taxon>Bacillota</taxon>
        <taxon>Bacilli</taxon>
        <taxon>Bacillales</taxon>
        <taxon>Caryophanaceae</taxon>
        <taxon>Ureibacillus</taxon>
    </lineage>
</organism>
<gene>
    <name evidence="8" type="ORF">QYB95_18485</name>
</gene>
<dbReference type="PROSITE" id="PS51892">
    <property type="entry name" value="SUBTILASE"/>
    <property type="match status" value="1"/>
</dbReference>
<evidence type="ECO:0000256" key="2">
    <source>
        <dbReference type="ARBA" id="ARBA00022670"/>
    </source>
</evidence>
<dbReference type="EMBL" id="JAUHTQ010000024">
    <property type="protein sequence ID" value="MDN4495534.1"/>
    <property type="molecule type" value="Genomic_DNA"/>
</dbReference>
<dbReference type="RefSeq" id="WP_301139844.1">
    <property type="nucleotide sequence ID" value="NZ_JAUHTQ010000024.1"/>
</dbReference>
<evidence type="ECO:0000313" key="9">
    <source>
        <dbReference type="Proteomes" id="UP001172743"/>
    </source>
</evidence>
<feature type="active site" description="Charge relay system" evidence="5">
    <location>
        <position position="390"/>
    </location>
</feature>
<keyword evidence="3 5" id="KW-0378">Hydrolase</keyword>
<evidence type="ECO:0000256" key="3">
    <source>
        <dbReference type="ARBA" id="ARBA00022801"/>
    </source>
</evidence>
<feature type="active site" description="Charge relay system" evidence="5">
    <location>
        <position position="186"/>
    </location>
</feature>
<reference evidence="8" key="1">
    <citation type="submission" date="2023-07" db="EMBL/GenBank/DDBJ databases">
        <title>Ureibacillus sp. isolated from freshwater well.</title>
        <authorList>
            <person name="Kirdat K."/>
            <person name="Bhatt A."/>
            <person name="Teware R."/>
            <person name="Bhavsar Y."/>
            <person name="Yadav A."/>
        </authorList>
    </citation>
    <scope>NUCLEOTIDE SEQUENCE</scope>
    <source>
        <strain evidence="8">BA0131</strain>
    </source>
</reference>
<evidence type="ECO:0000256" key="5">
    <source>
        <dbReference type="PROSITE-ProRule" id="PRU01240"/>
    </source>
</evidence>
<dbReference type="PROSITE" id="PS00137">
    <property type="entry name" value="SUBTILASE_HIS"/>
    <property type="match status" value="1"/>
</dbReference>
<evidence type="ECO:0000313" key="8">
    <source>
        <dbReference type="EMBL" id="MDN4495534.1"/>
    </source>
</evidence>
<keyword evidence="2 5" id="KW-0645">Protease</keyword>
<keyword evidence="9" id="KW-1185">Reference proteome</keyword>
<dbReference type="Pfam" id="PF00082">
    <property type="entry name" value="Peptidase_S8"/>
    <property type="match status" value="1"/>
</dbReference>
<name>A0ABT8GVU2_9BACL</name>
<dbReference type="InterPro" id="IPR000209">
    <property type="entry name" value="Peptidase_S8/S53_dom"/>
</dbReference>
<accession>A0ABT8GVU2</accession>
<comment type="similarity">
    <text evidence="1 5">Belongs to the peptidase S8 family.</text>
</comment>